<accession>A0ACC7P0X7</accession>
<evidence type="ECO:0000313" key="2">
    <source>
        <dbReference type="Proteomes" id="UP001631969"/>
    </source>
</evidence>
<sequence>MRESSFLFSKQNSQQPKYQGGEKKVMKKSLSLILAIAMVFSMFASVAFAAEATTTTTPKTTEEKYDALKALGIFEGDETGANLTGDMTRAQLAKIVTKLLKLSEDKAGNTYTDVPADHWAAGFIGAATTAKVFDGKAPGKFEPEGKVTYQELAAVLLRLTGLAQSTDAVTGKVDEWAKGYVAAAVKELGLSQADYTVNANRGVFVELTFAALPKVVIPGKVSVVEAAATGVKAVTVKFNKPVDDTVAKLALTKGTASVATTTKFSEDKTSAVLTLTDVKVTEGSYTVTLSGLAADAVGTTTASFTAENEKVTKLSFINPSEKIAKSIAVTIKMSAENQYGEQASLTGGNYTAYVGGETKNVVRNEDNGNLELTIDTSGKQSEIDVIPVNVFLTNSSVSAQKTFKVGTEPYVTKIELGQAKYSGTKTALTTDGDVAEVSITRYDQYGDVIADNSAYTTEFKNRLVADAVITPYSFDALVLDKTASTYDKLKFKLAKNVEKAETYTATVYVGASSANVTIKTESTKVATKVEFGSFSGVLAEGDGAKYIPVVAYDAQGNKLSQQEIADNAKNKRFTISISGAAYDSANNGNDAIVQVGEHKGKIMLNSIEASNRGVVFINFGVYTATVQSNVQTSFPVQEARKPASIAMDGSAPATKAIAGGKATVKWFIRDQHGETLGSVNTSKVAASAYSVKLTVSGSTYATFTNNNAAIDGRTSDGGATYLFNATQFGDFNKKELNLTGVDTTNYGTAKLTMELYDNTKSTPSLISKVENSVQLIAPVDLTYSVDTVKDLYAALDNRNTGLTTTSTDADIVGNLYARKISVTAKDKAGDKVAIPGDRVVDITSSNATVAKAVYSGNNGYIVGNKAGTATALVFFKKADGTTQDASVSLTVKADLIEVATISADANVTGVTPAAVAAHTLMKNIKVVDNYGYEYKEGNVLTYKKMIGVNYVVENVKAKTGAVGNDGKVLIDNDGNVTIGAEVTEFVIKAVAPNAKSAQTLVRTTVTP</sequence>
<dbReference type="EMBL" id="JBJURJ010000014">
    <property type="protein sequence ID" value="MFM9330688.1"/>
    <property type="molecule type" value="Genomic_DNA"/>
</dbReference>
<comment type="caution">
    <text evidence="1">The sequence shown here is derived from an EMBL/GenBank/DDBJ whole genome shotgun (WGS) entry which is preliminary data.</text>
</comment>
<keyword evidence="2" id="KW-1185">Reference proteome</keyword>
<evidence type="ECO:0000313" key="1">
    <source>
        <dbReference type="EMBL" id="MFM9330688.1"/>
    </source>
</evidence>
<reference evidence="1" key="1">
    <citation type="submission" date="2024-12" db="EMBL/GenBank/DDBJ databases">
        <authorList>
            <person name="Wu N."/>
        </authorList>
    </citation>
    <scope>NUCLEOTIDE SEQUENCE</scope>
    <source>
        <strain evidence="1">P15</strain>
    </source>
</reference>
<name>A0ACC7P0X7_9BACL</name>
<proteinExistence type="predicted"/>
<protein>
    <submittedName>
        <fullName evidence="1">S-layer homology domain-containing protein</fullName>
    </submittedName>
</protein>
<gene>
    <name evidence="1" type="ORF">ACI1P1_20565</name>
</gene>
<organism evidence="1 2">
    <name type="scientific">Paenibacillus mesotrionivorans</name>
    <dbReference type="NCBI Taxonomy" id="3160968"/>
    <lineage>
        <taxon>Bacteria</taxon>
        <taxon>Bacillati</taxon>
        <taxon>Bacillota</taxon>
        <taxon>Bacilli</taxon>
        <taxon>Bacillales</taxon>
        <taxon>Paenibacillaceae</taxon>
        <taxon>Paenibacillus</taxon>
    </lineage>
</organism>
<dbReference type="Proteomes" id="UP001631969">
    <property type="component" value="Unassembled WGS sequence"/>
</dbReference>